<dbReference type="SUPFAM" id="SSF46785">
    <property type="entry name" value="Winged helix' DNA-binding domain"/>
    <property type="match status" value="1"/>
</dbReference>
<dbReference type="InterPro" id="IPR036390">
    <property type="entry name" value="WH_DNA-bd_sf"/>
</dbReference>
<keyword evidence="2" id="KW-0238">DNA-binding</keyword>
<dbReference type="Gene3D" id="1.10.10.10">
    <property type="entry name" value="Winged helix-like DNA-binding domain superfamily/Winged helix DNA-binding domain"/>
    <property type="match status" value="1"/>
</dbReference>
<dbReference type="InterPro" id="IPR000835">
    <property type="entry name" value="HTH_MarR-typ"/>
</dbReference>
<dbReference type="Pfam" id="PF12802">
    <property type="entry name" value="MarR_2"/>
    <property type="match status" value="1"/>
</dbReference>
<proteinExistence type="predicted"/>
<sequence length="161" mass="18139">MSSSADLNTNDRRSKLMKGLLLHFFVNMSLAADADDTLAALGMGRPHHRILMVALQAPGITVNEVLEVLHVTHQNIRLPMKKLVDGGYLLVKPGETDRRQRTLSTSAKGRKLVERLLSRQWVRLERTYAEVGDADFQIFLRVQQSLIDPADAVWARRLIGE</sequence>
<dbReference type="EMBL" id="VDUZ01000041">
    <property type="protein sequence ID" value="TXL71624.1"/>
    <property type="molecule type" value="Genomic_DNA"/>
</dbReference>
<name>A0A5C8PEP5_9HYPH</name>
<reference evidence="5 6" key="1">
    <citation type="submission" date="2019-06" db="EMBL/GenBank/DDBJ databases">
        <title>New taxonomy in bacterial strain CC-CFT640, isolated from vineyard.</title>
        <authorList>
            <person name="Lin S.-Y."/>
            <person name="Tsai C.-F."/>
            <person name="Young C.-C."/>
        </authorList>
    </citation>
    <scope>NUCLEOTIDE SEQUENCE [LARGE SCALE GENOMIC DNA]</scope>
    <source>
        <strain evidence="5 6">CC-CFT640</strain>
    </source>
</reference>
<keyword evidence="3" id="KW-0804">Transcription</keyword>
<dbReference type="AlphaFoldDB" id="A0A5C8PEP5"/>
<protein>
    <submittedName>
        <fullName evidence="5">Winged helix-turn-helix transcriptional regulator</fullName>
    </submittedName>
</protein>
<evidence type="ECO:0000256" key="1">
    <source>
        <dbReference type="ARBA" id="ARBA00023015"/>
    </source>
</evidence>
<keyword evidence="1" id="KW-0805">Transcription regulation</keyword>
<dbReference type="InterPro" id="IPR023187">
    <property type="entry name" value="Tscrpt_reg_MarR-type_CS"/>
</dbReference>
<comment type="caution">
    <text evidence="5">The sequence shown here is derived from an EMBL/GenBank/DDBJ whole genome shotgun (WGS) entry which is preliminary data.</text>
</comment>
<dbReference type="SMART" id="SM00347">
    <property type="entry name" value="HTH_MARR"/>
    <property type="match status" value="1"/>
</dbReference>
<dbReference type="PANTHER" id="PTHR33164:SF44">
    <property type="entry name" value="TRANSCRIPTIONAL REGULATORY PROTEIN"/>
    <property type="match status" value="1"/>
</dbReference>
<dbReference type="InterPro" id="IPR036388">
    <property type="entry name" value="WH-like_DNA-bd_sf"/>
</dbReference>
<evidence type="ECO:0000313" key="5">
    <source>
        <dbReference type="EMBL" id="TXL71624.1"/>
    </source>
</evidence>
<dbReference type="OrthoDB" id="9799368at2"/>
<organism evidence="5 6">
    <name type="scientific">Vineibacter terrae</name>
    <dbReference type="NCBI Taxonomy" id="2586908"/>
    <lineage>
        <taxon>Bacteria</taxon>
        <taxon>Pseudomonadati</taxon>
        <taxon>Pseudomonadota</taxon>
        <taxon>Alphaproteobacteria</taxon>
        <taxon>Hyphomicrobiales</taxon>
        <taxon>Vineibacter</taxon>
    </lineage>
</organism>
<dbReference type="Proteomes" id="UP000321638">
    <property type="component" value="Unassembled WGS sequence"/>
</dbReference>
<evidence type="ECO:0000256" key="3">
    <source>
        <dbReference type="ARBA" id="ARBA00023163"/>
    </source>
</evidence>
<dbReference type="PROSITE" id="PS50995">
    <property type="entry name" value="HTH_MARR_2"/>
    <property type="match status" value="1"/>
</dbReference>
<dbReference type="GO" id="GO:0006950">
    <property type="term" value="P:response to stress"/>
    <property type="evidence" value="ECO:0007669"/>
    <property type="project" value="TreeGrafter"/>
</dbReference>
<dbReference type="InterPro" id="IPR039422">
    <property type="entry name" value="MarR/SlyA-like"/>
</dbReference>
<evidence type="ECO:0000256" key="2">
    <source>
        <dbReference type="ARBA" id="ARBA00023125"/>
    </source>
</evidence>
<evidence type="ECO:0000313" key="6">
    <source>
        <dbReference type="Proteomes" id="UP000321638"/>
    </source>
</evidence>
<dbReference type="RefSeq" id="WP_147850536.1">
    <property type="nucleotide sequence ID" value="NZ_DATAJT010000642.1"/>
</dbReference>
<dbReference type="GO" id="GO:0003700">
    <property type="term" value="F:DNA-binding transcription factor activity"/>
    <property type="evidence" value="ECO:0007669"/>
    <property type="project" value="InterPro"/>
</dbReference>
<dbReference type="GO" id="GO:0003677">
    <property type="term" value="F:DNA binding"/>
    <property type="evidence" value="ECO:0007669"/>
    <property type="project" value="UniProtKB-KW"/>
</dbReference>
<keyword evidence="6" id="KW-1185">Reference proteome</keyword>
<feature type="domain" description="HTH marR-type" evidence="4">
    <location>
        <begin position="18"/>
        <end position="148"/>
    </location>
</feature>
<dbReference type="PANTHER" id="PTHR33164">
    <property type="entry name" value="TRANSCRIPTIONAL REGULATOR, MARR FAMILY"/>
    <property type="match status" value="1"/>
</dbReference>
<evidence type="ECO:0000259" key="4">
    <source>
        <dbReference type="PROSITE" id="PS50995"/>
    </source>
</evidence>
<gene>
    <name evidence="5" type="ORF">FHP25_29235</name>
</gene>
<dbReference type="PROSITE" id="PS01117">
    <property type="entry name" value="HTH_MARR_1"/>
    <property type="match status" value="1"/>
</dbReference>
<accession>A0A5C8PEP5</accession>